<dbReference type="Pfam" id="PF12796">
    <property type="entry name" value="Ank_2"/>
    <property type="match status" value="1"/>
</dbReference>
<feature type="chain" id="PRO_5035225879" description="Ankyrin repeat domain-containing protein" evidence="4">
    <location>
        <begin position="22"/>
        <end position="134"/>
    </location>
</feature>
<keyword evidence="6" id="KW-1185">Reference proteome</keyword>
<dbReference type="PROSITE" id="PS50297">
    <property type="entry name" value="ANK_REP_REGION"/>
    <property type="match status" value="2"/>
</dbReference>
<evidence type="ECO:0000256" key="4">
    <source>
        <dbReference type="SAM" id="SignalP"/>
    </source>
</evidence>
<dbReference type="InterPro" id="IPR002110">
    <property type="entry name" value="Ankyrin_rpt"/>
</dbReference>
<protein>
    <recommendedName>
        <fullName evidence="7">Ankyrin repeat domain-containing protein</fullName>
    </recommendedName>
</protein>
<dbReference type="SMART" id="SM00248">
    <property type="entry name" value="ANK"/>
    <property type="match status" value="2"/>
</dbReference>
<organism evidence="5 6">
    <name type="scientific">Planktosalinus lacus</name>
    <dbReference type="NCBI Taxonomy" id="1526573"/>
    <lineage>
        <taxon>Bacteria</taxon>
        <taxon>Pseudomonadati</taxon>
        <taxon>Bacteroidota</taxon>
        <taxon>Flavobacteriia</taxon>
        <taxon>Flavobacteriales</taxon>
        <taxon>Flavobacteriaceae</taxon>
        <taxon>Planktosalinus</taxon>
    </lineage>
</organism>
<keyword evidence="4" id="KW-0732">Signal</keyword>
<keyword evidence="2 3" id="KW-0040">ANK repeat</keyword>
<dbReference type="SUPFAM" id="SSF48403">
    <property type="entry name" value="Ankyrin repeat"/>
    <property type="match status" value="1"/>
</dbReference>
<keyword evidence="1" id="KW-0677">Repeat</keyword>
<gene>
    <name evidence="5" type="ORF">GCM10011312_24080</name>
</gene>
<dbReference type="PROSITE" id="PS50088">
    <property type="entry name" value="ANK_REPEAT"/>
    <property type="match status" value="2"/>
</dbReference>
<dbReference type="PANTHER" id="PTHR24173:SF74">
    <property type="entry name" value="ANKYRIN REPEAT DOMAIN-CONTAINING PROTEIN 16"/>
    <property type="match status" value="1"/>
</dbReference>
<evidence type="ECO:0000256" key="1">
    <source>
        <dbReference type="ARBA" id="ARBA00022737"/>
    </source>
</evidence>
<dbReference type="PANTHER" id="PTHR24173">
    <property type="entry name" value="ANKYRIN REPEAT CONTAINING"/>
    <property type="match status" value="1"/>
</dbReference>
<dbReference type="RefSeq" id="WP_188442885.1">
    <property type="nucleotide sequence ID" value="NZ_BMGK01000011.1"/>
</dbReference>
<sequence>MQKTITVTVLVLALSVGSLKALTLETFPQAYGETTHLLEMGVKDNPLHLSVIKGDLETVQKLIEYGADVNEKWKGKTPAILAARHNQVEILKYLIAEGANLKLRCDNGHNAAYHAKHSGAKDTALLIEQTLAKK</sequence>
<dbReference type="InterPro" id="IPR036770">
    <property type="entry name" value="Ankyrin_rpt-contain_sf"/>
</dbReference>
<comment type="caution">
    <text evidence="5">The sequence shown here is derived from an EMBL/GenBank/DDBJ whole genome shotgun (WGS) entry which is preliminary data.</text>
</comment>
<name>A0A8J2VEC3_9FLAO</name>
<evidence type="ECO:0000313" key="5">
    <source>
        <dbReference type="EMBL" id="GGD99756.1"/>
    </source>
</evidence>
<evidence type="ECO:0000256" key="2">
    <source>
        <dbReference type="ARBA" id="ARBA00023043"/>
    </source>
</evidence>
<reference evidence="5" key="1">
    <citation type="journal article" date="2014" name="Int. J. Syst. Evol. Microbiol.">
        <title>Complete genome sequence of Corynebacterium casei LMG S-19264T (=DSM 44701T), isolated from a smear-ripened cheese.</title>
        <authorList>
            <consortium name="US DOE Joint Genome Institute (JGI-PGF)"/>
            <person name="Walter F."/>
            <person name="Albersmeier A."/>
            <person name="Kalinowski J."/>
            <person name="Ruckert C."/>
        </authorList>
    </citation>
    <scope>NUCLEOTIDE SEQUENCE</scope>
    <source>
        <strain evidence="5">CGMCC 1.12924</strain>
    </source>
</reference>
<dbReference type="Gene3D" id="1.25.40.20">
    <property type="entry name" value="Ankyrin repeat-containing domain"/>
    <property type="match status" value="1"/>
</dbReference>
<dbReference type="EMBL" id="BMGK01000011">
    <property type="protein sequence ID" value="GGD99756.1"/>
    <property type="molecule type" value="Genomic_DNA"/>
</dbReference>
<accession>A0A8J2VEC3</accession>
<proteinExistence type="predicted"/>
<dbReference type="Proteomes" id="UP000652231">
    <property type="component" value="Unassembled WGS sequence"/>
</dbReference>
<feature type="repeat" description="ANK" evidence="3">
    <location>
        <begin position="42"/>
        <end position="74"/>
    </location>
</feature>
<dbReference type="AlphaFoldDB" id="A0A8J2VEC3"/>
<evidence type="ECO:0008006" key="7">
    <source>
        <dbReference type="Google" id="ProtNLM"/>
    </source>
</evidence>
<reference evidence="5" key="2">
    <citation type="submission" date="2020-09" db="EMBL/GenBank/DDBJ databases">
        <authorList>
            <person name="Sun Q."/>
            <person name="Zhou Y."/>
        </authorList>
    </citation>
    <scope>NUCLEOTIDE SEQUENCE</scope>
    <source>
        <strain evidence="5">CGMCC 1.12924</strain>
    </source>
</reference>
<feature type="repeat" description="ANK" evidence="3">
    <location>
        <begin position="74"/>
        <end position="106"/>
    </location>
</feature>
<evidence type="ECO:0000313" key="6">
    <source>
        <dbReference type="Proteomes" id="UP000652231"/>
    </source>
</evidence>
<feature type="signal peptide" evidence="4">
    <location>
        <begin position="1"/>
        <end position="21"/>
    </location>
</feature>
<evidence type="ECO:0000256" key="3">
    <source>
        <dbReference type="PROSITE-ProRule" id="PRU00023"/>
    </source>
</evidence>